<keyword evidence="4" id="KW-1185">Reference proteome</keyword>
<sequence length="301" mass="32148">MTEQQSTPTDAQDTPAPVTDGAPGGAPKEPPAAPELSPLPETAPPPPAPRDRRVLRAVLRWTAAVVVFAAVGAGTAYGITRMERTDVPGLATESDGRWEYPRLVLPPLPSGSPGPFDKTNRAGAHYADLRALVLPAPKGAVEDKALRGTDGWLPTKTFLAEYQDGDRDDFGQQLVDAGLRHIAARGWTTPDGTRTRIYLLQFDTAAVVDRNFNDVFTFDSPPYAVRDADTMVLDEEFPDAAKVAQTSRVAFTEAKPYGAAQVRQAYVGAGDVLAVVVQSRKGTAAAVPFQQTVTLQSELLG</sequence>
<reference evidence="3 4" key="1">
    <citation type="submission" date="2024-09" db="EMBL/GenBank/DDBJ databases">
        <authorList>
            <person name="Sun Q."/>
            <person name="Mori K."/>
        </authorList>
    </citation>
    <scope>NUCLEOTIDE SEQUENCE [LARGE SCALE GENOMIC DNA]</scope>
    <source>
        <strain evidence="3 4">JCM 10918</strain>
    </source>
</reference>
<keyword evidence="2" id="KW-0812">Transmembrane</keyword>
<dbReference type="RefSeq" id="WP_385859655.1">
    <property type="nucleotide sequence ID" value="NZ_JBHMAR010000035.1"/>
</dbReference>
<gene>
    <name evidence="3" type="ORF">ACFFRO_22615</name>
</gene>
<comment type="caution">
    <text evidence="3">The sequence shown here is derived from an EMBL/GenBank/DDBJ whole genome shotgun (WGS) entry which is preliminary data.</text>
</comment>
<organism evidence="3 4">
    <name type="scientific">Streptomyces thermocoprophilus</name>
    <dbReference type="NCBI Taxonomy" id="78356"/>
    <lineage>
        <taxon>Bacteria</taxon>
        <taxon>Bacillati</taxon>
        <taxon>Actinomycetota</taxon>
        <taxon>Actinomycetes</taxon>
        <taxon>Kitasatosporales</taxon>
        <taxon>Streptomycetaceae</taxon>
        <taxon>Streptomyces</taxon>
    </lineage>
</organism>
<dbReference type="Proteomes" id="UP001589703">
    <property type="component" value="Unassembled WGS sequence"/>
</dbReference>
<name>A0ABV5VJA4_9ACTN</name>
<feature type="region of interest" description="Disordered" evidence="1">
    <location>
        <begin position="1"/>
        <end position="50"/>
    </location>
</feature>
<keyword evidence="2" id="KW-1133">Transmembrane helix</keyword>
<evidence type="ECO:0000313" key="3">
    <source>
        <dbReference type="EMBL" id="MFB9737885.1"/>
    </source>
</evidence>
<feature type="transmembrane region" description="Helical" evidence="2">
    <location>
        <begin position="58"/>
        <end position="79"/>
    </location>
</feature>
<dbReference type="EMBL" id="JBHMAR010000035">
    <property type="protein sequence ID" value="MFB9737885.1"/>
    <property type="molecule type" value="Genomic_DNA"/>
</dbReference>
<feature type="compositionally biased region" description="Polar residues" evidence="1">
    <location>
        <begin position="1"/>
        <end position="12"/>
    </location>
</feature>
<proteinExistence type="predicted"/>
<accession>A0ABV5VJA4</accession>
<evidence type="ECO:0000256" key="2">
    <source>
        <dbReference type="SAM" id="Phobius"/>
    </source>
</evidence>
<evidence type="ECO:0000313" key="4">
    <source>
        <dbReference type="Proteomes" id="UP001589703"/>
    </source>
</evidence>
<protein>
    <submittedName>
        <fullName evidence="3">Uncharacterized protein</fullName>
    </submittedName>
</protein>
<evidence type="ECO:0000256" key="1">
    <source>
        <dbReference type="SAM" id="MobiDB-lite"/>
    </source>
</evidence>
<keyword evidence="2" id="KW-0472">Membrane</keyword>